<proteinExistence type="predicted"/>
<dbReference type="HOGENOM" id="CLU_3120641_0_0_9"/>
<sequence>MNHKIKTKQAVVNEICLPYEEIEVFANLEPGYLLQNENDTAKIIQINFKR</sequence>
<dbReference type="EMBL" id="CP003355">
    <property type="protein sequence ID" value="AHD06129.1"/>
    <property type="molecule type" value="Genomic_DNA"/>
</dbReference>
<keyword evidence="2" id="KW-1185">Reference proteome</keyword>
<name>V9W875_9BACL</name>
<evidence type="ECO:0000313" key="2">
    <source>
        <dbReference type="Proteomes" id="UP000029431"/>
    </source>
</evidence>
<reference evidence="1 2" key="1">
    <citation type="journal article" date="2014" name="PLoS ONE">
        <title>How to Kill the Honey Bee Larva: Genomic Potential and Virulence Mechanisms of Paenibacillus larvae.</title>
        <authorList>
            <person name="Djukic M."/>
            <person name="Brzuszkiewicz E."/>
            <person name="Funfhaus A."/>
            <person name="Voss J."/>
            <person name="Gollnow K."/>
            <person name="Poppinga L."/>
            <person name="Liesegang H."/>
            <person name="Garcia-Gonzalez E."/>
            <person name="Genersch E."/>
            <person name="Daniel R."/>
        </authorList>
    </citation>
    <scope>NUCLEOTIDE SEQUENCE [LARGE SCALE GENOMIC DNA]</scope>
    <source>
        <strain evidence="1 2">DSM 25430</strain>
    </source>
</reference>
<organism evidence="1 2">
    <name type="scientific">Paenibacillus larvae subsp. larvae DSM 25430</name>
    <dbReference type="NCBI Taxonomy" id="697284"/>
    <lineage>
        <taxon>Bacteria</taxon>
        <taxon>Bacillati</taxon>
        <taxon>Bacillota</taxon>
        <taxon>Bacilli</taxon>
        <taxon>Bacillales</taxon>
        <taxon>Paenibacillaceae</taxon>
        <taxon>Paenibacillus</taxon>
    </lineage>
</organism>
<evidence type="ECO:0000313" key="1">
    <source>
        <dbReference type="EMBL" id="AHD06129.1"/>
    </source>
</evidence>
<accession>V9W875</accession>
<dbReference type="KEGG" id="plv:ERIC2_c23410"/>
<protein>
    <submittedName>
        <fullName evidence="1">Uncharacterized protein</fullName>
    </submittedName>
</protein>
<gene>
    <name evidence="1" type="ORF">ERIC2_c23410</name>
</gene>
<dbReference type="AlphaFoldDB" id="V9W875"/>
<dbReference type="Proteomes" id="UP000029431">
    <property type="component" value="Chromosome"/>
</dbReference>